<keyword evidence="1" id="KW-0812">Transmembrane</keyword>
<feature type="transmembrane region" description="Helical" evidence="1">
    <location>
        <begin position="137"/>
        <end position="154"/>
    </location>
</feature>
<sequence length="159" mass="18342">MEDKRGFFAKVFIALMIFTGLVWVWTVAFIISWPWEKKNPVWKPEFRLVAVCAVDKEPCGFAYGELADAKAKGLYTSLEMPEPAGDVEEKQNWLRWKKENGIYEVKASSWHFQTTIRYKVENDTPVLVEYQDVGANAFYYGIAAGLFSLLGLYLRRLRG</sequence>
<organism evidence="2">
    <name type="scientific">Dechloromonas aromatica (strain RCB)</name>
    <dbReference type="NCBI Taxonomy" id="159087"/>
    <lineage>
        <taxon>Bacteria</taxon>
        <taxon>Pseudomonadati</taxon>
        <taxon>Pseudomonadota</taxon>
        <taxon>Betaproteobacteria</taxon>
        <taxon>Rhodocyclales</taxon>
        <taxon>Azonexaceae</taxon>
        <taxon>Dechloromonas</taxon>
    </lineage>
</organism>
<proteinExistence type="predicted"/>
<evidence type="ECO:0008006" key="3">
    <source>
        <dbReference type="Google" id="ProtNLM"/>
    </source>
</evidence>
<dbReference type="STRING" id="159087.Daro_3086"/>
<protein>
    <recommendedName>
        <fullName evidence="3">Transmembrane protein</fullName>
    </recommendedName>
</protein>
<dbReference type="EMBL" id="CP000089">
    <property type="protein sequence ID" value="AAZ47816.1"/>
    <property type="molecule type" value="Genomic_DNA"/>
</dbReference>
<gene>
    <name evidence="2" type="ordered locus">Daro_3086</name>
</gene>
<accession>Q47BG5</accession>
<dbReference type="HOGENOM" id="CLU_1657943_0_0_4"/>
<dbReference type="KEGG" id="dar:Daro_3086"/>
<keyword evidence="1" id="KW-0472">Membrane</keyword>
<feature type="transmembrane region" description="Helical" evidence="1">
    <location>
        <begin position="12"/>
        <end position="35"/>
    </location>
</feature>
<name>Q47BG5_DECAR</name>
<reference evidence="2" key="1">
    <citation type="submission" date="2005-08" db="EMBL/GenBank/DDBJ databases">
        <title>Complete sequence of Dechloromonas aromatica RCB.</title>
        <authorList>
            <person name="Salinero K.K."/>
            <person name="Copeland A."/>
            <person name="Lucas S."/>
            <person name="Lapidus A."/>
            <person name="Barry K."/>
            <person name="Detter J.C."/>
            <person name="Glavina T."/>
            <person name="Hammon N."/>
            <person name="Israni S."/>
            <person name="Pitluck S."/>
            <person name="Di Bartolo G."/>
            <person name="Trong S."/>
            <person name="Schmutz J."/>
            <person name="Larimer F."/>
            <person name="Land M."/>
            <person name="Ivanova N."/>
            <person name="Richardson P."/>
        </authorList>
    </citation>
    <scope>NUCLEOTIDE SEQUENCE</scope>
    <source>
        <strain evidence="2">RCB</strain>
    </source>
</reference>
<keyword evidence="1" id="KW-1133">Transmembrane helix</keyword>
<dbReference type="OrthoDB" id="9180813at2"/>
<evidence type="ECO:0000256" key="1">
    <source>
        <dbReference type="SAM" id="Phobius"/>
    </source>
</evidence>
<dbReference type="AlphaFoldDB" id="Q47BG5"/>
<evidence type="ECO:0000313" key="2">
    <source>
        <dbReference type="EMBL" id="AAZ47816.1"/>
    </source>
</evidence>